<dbReference type="PRINTS" id="PR00420">
    <property type="entry name" value="RNGMNOXGNASE"/>
</dbReference>
<evidence type="ECO:0000313" key="6">
    <source>
        <dbReference type="Proteomes" id="UP001596058"/>
    </source>
</evidence>
<keyword evidence="6" id="KW-1185">Reference proteome</keyword>
<evidence type="ECO:0000256" key="1">
    <source>
        <dbReference type="ARBA" id="ARBA00001974"/>
    </source>
</evidence>
<dbReference type="EMBL" id="JBHSPA010000055">
    <property type="protein sequence ID" value="MFC5830596.1"/>
    <property type="molecule type" value="Genomic_DNA"/>
</dbReference>
<dbReference type="InterPro" id="IPR050641">
    <property type="entry name" value="RIFMO-like"/>
</dbReference>
<organism evidence="5 6">
    <name type="scientific">Nonomuraea insulae</name>
    <dbReference type="NCBI Taxonomy" id="1616787"/>
    <lineage>
        <taxon>Bacteria</taxon>
        <taxon>Bacillati</taxon>
        <taxon>Actinomycetota</taxon>
        <taxon>Actinomycetes</taxon>
        <taxon>Streptosporangiales</taxon>
        <taxon>Streptosporangiaceae</taxon>
        <taxon>Nonomuraea</taxon>
    </lineage>
</organism>
<comment type="caution">
    <text evidence="5">The sequence shown here is derived from an EMBL/GenBank/DDBJ whole genome shotgun (WGS) entry which is preliminary data.</text>
</comment>
<dbReference type="PANTHER" id="PTHR43004">
    <property type="entry name" value="TRK SYSTEM POTASSIUM UPTAKE PROTEIN"/>
    <property type="match status" value="1"/>
</dbReference>
<keyword evidence="5" id="KW-0503">Monooxygenase</keyword>
<accession>A0ABW1CXR5</accession>
<evidence type="ECO:0000256" key="3">
    <source>
        <dbReference type="ARBA" id="ARBA00022827"/>
    </source>
</evidence>
<keyword evidence="3" id="KW-0274">FAD</keyword>
<gene>
    <name evidence="5" type="ORF">ACFPZ3_42650</name>
</gene>
<proteinExistence type="predicted"/>
<evidence type="ECO:0000256" key="2">
    <source>
        <dbReference type="ARBA" id="ARBA00022630"/>
    </source>
</evidence>
<dbReference type="Gene3D" id="3.30.70.2450">
    <property type="match status" value="1"/>
</dbReference>
<name>A0ABW1CXR5_9ACTN</name>
<dbReference type="Pfam" id="PF01494">
    <property type="entry name" value="FAD_binding_3"/>
    <property type="match status" value="1"/>
</dbReference>
<protein>
    <submittedName>
        <fullName evidence="5">FAD-dependent monooxygenase</fullName>
    </submittedName>
</protein>
<feature type="domain" description="FAD-binding" evidence="4">
    <location>
        <begin position="2"/>
        <end position="318"/>
    </location>
</feature>
<dbReference type="PANTHER" id="PTHR43004:SF19">
    <property type="entry name" value="BINDING MONOOXYGENASE, PUTATIVE (JCVI)-RELATED"/>
    <property type="match status" value="1"/>
</dbReference>
<dbReference type="GO" id="GO:0004497">
    <property type="term" value="F:monooxygenase activity"/>
    <property type="evidence" value="ECO:0007669"/>
    <property type="project" value="UniProtKB-KW"/>
</dbReference>
<sequence length="456" mass="49020">MLIAGAGPTGLTLAVDLARRGARVRIIDRAASHFVGSRGKGLQERSLEVLADLGVADQLRAAGWALPTRVSTRGRPVRELPPAATLILPQSIVEETLRARLAELGVTVELDTTLTGFEQSADRVVATTSRGSIAARYLVGCDGGRSTVRKTLGVAFTGESSAGKSMVLGDVEVTGLSREYGHIWIDPQRGMLALTPFRTVPQWQFQAATPDAGEPSLAEFRRQFDLFTGLRDVTISKPTWLSTYRVSARMTQEYRVGRVFLAGDAAHVHPPAGGLGMNTGIQDAYNLGWKLARTLAGTASPELLDTYRQERVPIAEWTLNTSSTGLEQLWTAVTSGTGAIETVNKPEHRQLGLGYRDGPLSKNLTTWDGPEAGDRAPWLQEIGGGGFTLLGFGTAADSLSGVRDVTTRPMPGEQDVLVLVRPDGYIAMVAGPADVKPVQDYIDRPWSATHQERDGL</sequence>
<comment type="cofactor">
    <cofactor evidence="1">
        <name>FAD</name>
        <dbReference type="ChEBI" id="CHEBI:57692"/>
    </cofactor>
</comment>
<dbReference type="Proteomes" id="UP001596058">
    <property type="component" value="Unassembled WGS sequence"/>
</dbReference>
<reference evidence="6" key="1">
    <citation type="journal article" date="2019" name="Int. J. Syst. Evol. Microbiol.">
        <title>The Global Catalogue of Microorganisms (GCM) 10K type strain sequencing project: providing services to taxonomists for standard genome sequencing and annotation.</title>
        <authorList>
            <consortium name="The Broad Institute Genomics Platform"/>
            <consortium name="The Broad Institute Genome Sequencing Center for Infectious Disease"/>
            <person name="Wu L."/>
            <person name="Ma J."/>
        </authorList>
    </citation>
    <scope>NUCLEOTIDE SEQUENCE [LARGE SCALE GENOMIC DNA]</scope>
    <source>
        <strain evidence="6">CCUG 53903</strain>
    </source>
</reference>
<dbReference type="InterPro" id="IPR002938">
    <property type="entry name" value="FAD-bd"/>
</dbReference>
<evidence type="ECO:0000259" key="4">
    <source>
        <dbReference type="Pfam" id="PF01494"/>
    </source>
</evidence>
<evidence type="ECO:0000313" key="5">
    <source>
        <dbReference type="EMBL" id="MFC5830596.1"/>
    </source>
</evidence>
<keyword evidence="5" id="KW-0560">Oxidoreductase</keyword>
<dbReference type="SUPFAM" id="SSF51905">
    <property type="entry name" value="FAD/NAD(P)-binding domain"/>
    <property type="match status" value="1"/>
</dbReference>
<dbReference type="RefSeq" id="WP_379520072.1">
    <property type="nucleotide sequence ID" value="NZ_JBHSPA010000055.1"/>
</dbReference>
<dbReference type="Gene3D" id="3.50.50.60">
    <property type="entry name" value="FAD/NAD(P)-binding domain"/>
    <property type="match status" value="1"/>
</dbReference>
<keyword evidence="2" id="KW-0285">Flavoprotein</keyword>
<dbReference type="InterPro" id="IPR036188">
    <property type="entry name" value="FAD/NAD-bd_sf"/>
</dbReference>